<dbReference type="NCBIfam" id="NF004469">
    <property type="entry name" value="PRK05800.1"/>
    <property type="match status" value="1"/>
</dbReference>
<comment type="pathway">
    <text evidence="6 14">Cofactor biosynthesis; adenosylcobalamin biosynthesis; adenosylcobalamin from cob(II)yrinate a,c-diamide: step 5/7.</text>
</comment>
<name>A0A3G8M180_9HYPH</name>
<comment type="similarity">
    <text evidence="7 14">Belongs to the CobU/CobP family.</text>
</comment>
<dbReference type="RefSeq" id="WP_124737602.1">
    <property type="nucleotide sequence ID" value="NZ_CP034086.1"/>
</dbReference>
<evidence type="ECO:0000256" key="16">
    <source>
        <dbReference type="PIRSR" id="PIRSR006135-2"/>
    </source>
</evidence>
<protein>
    <recommendedName>
        <fullName evidence="14">Bifunctional adenosylcobalamin biosynthesis protein</fullName>
        <ecNumber evidence="14">2.7.1.156</ecNumber>
        <ecNumber evidence="14">2.7.7.62</ecNumber>
    </recommendedName>
</protein>
<dbReference type="GO" id="GO:0009236">
    <property type="term" value="P:cobalamin biosynthetic process"/>
    <property type="evidence" value="ECO:0007669"/>
    <property type="project" value="UniProtKB-UniRule"/>
</dbReference>
<reference evidence="17 18" key="1">
    <citation type="submission" date="2018-11" db="EMBL/GenBank/DDBJ databases">
        <title>Genome squencing of methanotrophic bacteria isolated from alkaline groundwater in Korea.</title>
        <authorList>
            <person name="Nguyen L.N."/>
        </authorList>
    </citation>
    <scope>NUCLEOTIDE SEQUENCE [LARGE SCALE GENOMIC DNA]</scope>
    <source>
        <strain evidence="17 18">GW6</strain>
    </source>
</reference>
<accession>A0A3G8M180</accession>
<evidence type="ECO:0000256" key="6">
    <source>
        <dbReference type="ARBA" id="ARBA00005159"/>
    </source>
</evidence>
<dbReference type="KEGG" id="mros:EHO51_02760"/>
<evidence type="ECO:0000256" key="3">
    <source>
        <dbReference type="ARBA" id="ARBA00001522"/>
    </source>
</evidence>
<dbReference type="PIRSF" id="PIRSF006135">
    <property type="entry name" value="CobU"/>
    <property type="match status" value="1"/>
</dbReference>
<gene>
    <name evidence="17" type="ORF">EHO51_02760</name>
</gene>
<keyword evidence="12 14" id="KW-0067">ATP-binding</keyword>
<keyword evidence="13 14" id="KW-0342">GTP-binding</keyword>
<dbReference type="GO" id="GO:0005524">
    <property type="term" value="F:ATP binding"/>
    <property type="evidence" value="ECO:0007669"/>
    <property type="project" value="UniProtKB-UniRule"/>
</dbReference>
<evidence type="ECO:0000256" key="14">
    <source>
        <dbReference type="PIRNR" id="PIRNR006135"/>
    </source>
</evidence>
<proteinExistence type="inferred from homology"/>
<keyword evidence="8 14" id="KW-0169">Cobalamin biosynthesis</keyword>
<evidence type="ECO:0000256" key="15">
    <source>
        <dbReference type="PIRSR" id="PIRSR006135-1"/>
    </source>
</evidence>
<comment type="pathway">
    <text evidence="5 14">Cofactor biosynthesis; adenosylcobalamin biosynthesis; adenosylcobalamin from cob(II)yrinate a,c-diamide: step 6/7.</text>
</comment>
<dbReference type="PANTHER" id="PTHR34848:SF1">
    <property type="entry name" value="BIFUNCTIONAL ADENOSYLCOBALAMIN BIOSYNTHESIS PROTEIN COBU"/>
    <property type="match status" value="1"/>
</dbReference>
<feature type="active site" description="GMP-histidine intermediate" evidence="15">
    <location>
        <position position="53"/>
    </location>
</feature>
<dbReference type="Proteomes" id="UP000273982">
    <property type="component" value="Chromosome"/>
</dbReference>
<evidence type="ECO:0000256" key="9">
    <source>
        <dbReference type="ARBA" id="ARBA00022679"/>
    </source>
</evidence>
<dbReference type="EC" id="2.7.7.62" evidence="14"/>
<dbReference type="CDD" id="cd00544">
    <property type="entry name" value="CobU"/>
    <property type="match status" value="1"/>
</dbReference>
<dbReference type="UniPathway" id="UPA00148">
    <property type="reaction ID" value="UER00236"/>
</dbReference>
<keyword evidence="11 14" id="KW-0418">Kinase</keyword>
<dbReference type="AlphaFoldDB" id="A0A3G8M180"/>
<keyword evidence="17" id="KW-0548">Nucleotidyltransferase</keyword>
<evidence type="ECO:0000256" key="7">
    <source>
        <dbReference type="ARBA" id="ARBA00007490"/>
    </source>
</evidence>
<dbReference type="GO" id="GO:0043752">
    <property type="term" value="F:adenosylcobinamide kinase activity"/>
    <property type="evidence" value="ECO:0007669"/>
    <property type="project" value="UniProtKB-EC"/>
</dbReference>
<organism evidence="17 18">
    <name type="scientific">Methylocystis rosea</name>
    <dbReference type="NCBI Taxonomy" id="173366"/>
    <lineage>
        <taxon>Bacteria</taxon>
        <taxon>Pseudomonadati</taxon>
        <taxon>Pseudomonadota</taxon>
        <taxon>Alphaproteobacteria</taxon>
        <taxon>Hyphomicrobiales</taxon>
        <taxon>Methylocystaceae</taxon>
        <taxon>Methylocystis</taxon>
    </lineage>
</organism>
<evidence type="ECO:0000256" key="8">
    <source>
        <dbReference type="ARBA" id="ARBA00022573"/>
    </source>
</evidence>
<comment type="function">
    <text evidence="4 14">Catalyzes ATP-dependent phosphorylation of adenosylcobinamide and addition of GMP to adenosylcobinamide phosphate.</text>
</comment>
<evidence type="ECO:0000256" key="11">
    <source>
        <dbReference type="ARBA" id="ARBA00022777"/>
    </source>
</evidence>
<evidence type="ECO:0000256" key="2">
    <source>
        <dbReference type="ARBA" id="ARBA00000711"/>
    </source>
</evidence>
<dbReference type="PANTHER" id="PTHR34848">
    <property type="match status" value="1"/>
</dbReference>
<comment type="catalytic activity">
    <reaction evidence="3">
        <text>adenosylcob(III)inamide + GTP = adenosylcob(III)inamide phosphate + GDP + H(+)</text>
        <dbReference type="Rhea" id="RHEA:15765"/>
        <dbReference type="ChEBI" id="CHEBI:2480"/>
        <dbReference type="ChEBI" id="CHEBI:15378"/>
        <dbReference type="ChEBI" id="CHEBI:37565"/>
        <dbReference type="ChEBI" id="CHEBI:58189"/>
        <dbReference type="ChEBI" id="CHEBI:58502"/>
        <dbReference type="EC" id="2.7.1.156"/>
    </reaction>
</comment>
<evidence type="ECO:0000256" key="5">
    <source>
        <dbReference type="ARBA" id="ARBA00004692"/>
    </source>
</evidence>
<dbReference type="InterPro" id="IPR027417">
    <property type="entry name" value="P-loop_NTPase"/>
</dbReference>
<feature type="binding site" evidence="16">
    <location>
        <begin position="54"/>
        <end position="57"/>
    </location>
    <ligand>
        <name>GTP</name>
        <dbReference type="ChEBI" id="CHEBI:37565"/>
    </ligand>
</feature>
<evidence type="ECO:0000313" key="18">
    <source>
        <dbReference type="Proteomes" id="UP000273982"/>
    </source>
</evidence>
<dbReference type="SUPFAM" id="SSF52540">
    <property type="entry name" value="P-loop containing nucleoside triphosphate hydrolases"/>
    <property type="match status" value="1"/>
</dbReference>
<dbReference type="EMBL" id="CP034086">
    <property type="protein sequence ID" value="AZG75743.1"/>
    <property type="molecule type" value="Genomic_DNA"/>
</dbReference>
<feature type="binding site" evidence="16">
    <location>
        <begin position="12"/>
        <end position="19"/>
    </location>
    <ligand>
        <name>GTP</name>
        <dbReference type="ChEBI" id="CHEBI:37565"/>
    </ligand>
</feature>
<dbReference type="InterPro" id="IPR003203">
    <property type="entry name" value="CobU/CobP"/>
</dbReference>
<dbReference type="GO" id="GO:0005525">
    <property type="term" value="F:GTP binding"/>
    <property type="evidence" value="ECO:0007669"/>
    <property type="project" value="UniProtKB-UniRule"/>
</dbReference>
<feature type="binding site" evidence="16">
    <location>
        <begin position="37"/>
        <end position="39"/>
    </location>
    <ligand>
        <name>GTP</name>
        <dbReference type="ChEBI" id="CHEBI:37565"/>
    </ligand>
</feature>
<comment type="catalytic activity">
    <reaction evidence="1 14">
        <text>adenosylcob(III)inamide + ATP = adenosylcob(III)inamide phosphate + ADP + H(+)</text>
        <dbReference type="Rhea" id="RHEA:15769"/>
        <dbReference type="ChEBI" id="CHEBI:2480"/>
        <dbReference type="ChEBI" id="CHEBI:15378"/>
        <dbReference type="ChEBI" id="CHEBI:30616"/>
        <dbReference type="ChEBI" id="CHEBI:58502"/>
        <dbReference type="ChEBI" id="CHEBI:456216"/>
        <dbReference type="EC" id="2.7.1.156"/>
    </reaction>
</comment>
<keyword evidence="10 14" id="KW-0547">Nucleotide-binding</keyword>
<dbReference type="GO" id="GO:0008820">
    <property type="term" value="F:cobinamide phosphate guanylyltransferase activity"/>
    <property type="evidence" value="ECO:0007669"/>
    <property type="project" value="UniProtKB-UniRule"/>
</dbReference>
<keyword evidence="9 14" id="KW-0808">Transferase</keyword>
<comment type="catalytic activity">
    <reaction evidence="2 14">
        <text>adenosylcob(III)inamide phosphate + GTP + H(+) = adenosylcob(III)inamide-GDP + diphosphate</text>
        <dbReference type="Rhea" id="RHEA:22712"/>
        <dbReference type="ChEBI" id="CHEBI:15378"/>
        <dbReference type="ChEBI" id="CHEBI:33019"/>
        <dbReference type="ChEBI" id="CHEBI:37565"/>
        <dbReference type="ChEBI" id="CHEBI:58502"/>
        <dbReference type="ChEBI" id="CHEBI:60487"/>
        <dbReference type="EC" id="2.7.7.62"/>
    </reaction>
</comment>
<evidence type="ECO:0000313" key="17">
    <source>
        <dbReference type="EMBL" id="AZG75743.1"/>
    </source>
</evidence>
<evidence type="ECO:0000256" key="1">
    <source>
        <dbReference type="ARBA" id="ARBA00000312"/>
    </source>
</evidence>
<feature type="binding site" evidence="16">
    <location>
        <position position="65"/>
    </location>
    <ligand>
        <name>GTP</name>
        <dbReference type="ChEBI" id="CHEBI:37565"/>
    </ligand>
</feature>
<dbReference type="Gene3D" id="3.40.50.300">
    <property type="entry name" value="P-loop containing nucleotide triphosphate hydrolases"/>
    <property type="match status" value="1"/>
</dbReference>
<dbReference type="EC" id="2.7.1.156" evidence="14"/>
<feature type="binding site" evidence="16">
    <location>
        <position position="86"/>
    </location>
    <ligand>
        <name>GTP</name>
        <dbReference type="ChEBI" id="CHEBI:37565"/>
    </ligand>
</feature>
<evidence type="ECO:0000256" key="12">
    <source>
        <dbReference type="ARBA" id="ARBA00022840"/>
    </source>
</evidence>
<evidence type="ECO:0000256" key="13">
    <source>
        <dbReference type="ARBA" id="ARBA00023134"/>
    </source>
</evidence>
<evidence type="ECO:0000256" key="10">
    <source>
        <dbReference type="ARBA" id="ARBA00022741"/>
    </source>
</evidence>
<dbReference type="Pfam" id="PF02283">
    <property type="entry name" value="CobU"/>
    <property type="match status" value="1"/>
</dbReference>
<sequence length="176" mass="18670">MSENPHLTLVLGGARSGKSAYAESLIVTHPSPWTYIATADILDEEMRARVDAHRARRGEDWRTVEAAQALVDAIREAPVDGPLLIDCLTLWLSNRLLGGADLSRDRAALVDALSSRSAATVAVSSEVGLSIVPDNALARCFRDAAGELHQAISRSAGRVVLVVAGNPLTVKGPPIM</sequence>
<evidence type="ECO:0000256" key="4">
    <source>
        <dbReference type="ARBA" id="ARBA00003889"/>
    </source>
</evidence>